<comment type="caution">
    <text evidence="1">The sequence shown here is derived from an EMBL/GenBank/DDBJ whole genome shotgun (WGS) entry which is preliminary data.</text>
</comment>
<accession>A0A8S1YHF1</accession>
<evidence type="ECO:0000313" key="2">
    <source>
        <dbReference type="Proteomes" id="UP000689195"/>
    </source>
</evidence>
<gene>
    <name evidence="1" type="ORF">PPENT_87.1.T1740005</name>
</gene>
<reference evidence="1" key="1">
    <citation type="submission" date="2021-01" db="EMBL/GenBank/DDBJ databases">
        <authorList>
            <consortium name="Genoscope - CEA"/>
            <person name="William W."/>
        </authorList>
    </citation>
    <scope>NUCLEOTIDE SEQUENCE</scope>
</reference>
<protein>
    <submittedName>
        <fullName evidence="1">Uncharacterized protein</fullName>
    </submittedName>
</protein>
<evidence type="ECO:0000313" key="1">
    <source>
        <dbReference type="EMBL" id="CAD8213099.1"/>
    </source>
</evidence>
<name>A0A8S1YHF1_9CILI</name>
<dbReference type="Proteomes" id="UP000689195">
    <property type="component" value="Unassembled WGS sequence"/>
</dbReference>
<organism evidence="1 2">
    <name type="scientific">Paramecium pentaurelia</name>
    <dbReference type="NCBI Taxonomy" id="43138"/>
    <lineage>
        <taxon>Eukaryota</taxon>
        <taxon>Sar</taxon>
        <taxon>Alveolata</taxon>
        <taxon>Ciliophora</taxon>
        <taxon>Intramacronucleata</taxon>
        <taxon>Oligohymenophorea</taxon>
        <taxon>Peniculida</taxon>
        <taxon>Parameciidae</taxon>
        <taxon>Paramecium</taxon>
    </lineage>
</organism>
<keyword evidence="2" id="KW-1185">Reference proteome</keyword>
<dbReference type="EMBL" id="CAJJDO010000174">
    <property type="protein sequence ID" value="CAD8213099.1"/>
    <property type="molecule type" value="Genomic_DNA"/>
</dbReference>
<proteinExistence type="predicted"/>
<sequence>MCSIMSIIYKQCIQLQFMPIQIKQLILLAYTLILKLTHVIIKVEMEQ</sequence>
<dbReference type="AlphaFoldDB" id="A0A8S1YHF1"/>